<accession>A0A9P7QZM9</accession>
<dbReference type="AlphaFoldDB" id="A0A9P7QZM9"/>
<name>A0A9P7QZM9_9PEZI</name>
<feature type="non-terminal residue" evidence="1">
    <location>
        <position position="1"/>
    </location>
</feature>
<keyword evidence="2" id="KW-1185">Reference proteome</keyword>
<sequence>MNEMLHRWEMEIGGSSHNGEQQRACCSGTLIRKHGPAGQNRVEYGYPQMRTDYDRVCG</sequence>
<evidence type="ECO:0000313" key="1">
    <source>
        <dbReference type="EMBL" id="KAG7046922.1"/>
    </source>
</evidence>
<gene>
    <name evidence="1" type="ORF">JMJ77_015139</name>
</gene>
<evidence type="ECO:0000313" key="2">
    <source>
        <dbReference type="Proteomes" id="UP000699042"/>
    </source>
</evidence>
<dbReference type="EMBL" id="JAESDN010000008">
    <property type="protein sequence ID" value="KAG7046922.1"/>
    <property type="molecule type" value="Genomic_DNA"/>
</dbReference>
<dbReference type="Proteomes" id="UP000699042">
    <property type="component" value="Unassembled WGS sequence"/>
</dbReference>
<reference evidence="1" key="1">
    <citation type="submission" date="2021-05" db="EMBL/GenBank/DDBJ databases">
        <title>Comparative genomics of three Colletotrichum scovillei strains and genetic complementation revealed genes involved fungal growth and virulence on chili pepper.</title>
        <authorList>
            <person name="Hsieh D.-K."/>
            <person name="Chuang S.-C."/>
            <person name="Chen C.-Y."/>
            <person name="Chao Y.-T."/>
            <person name="Lu M.-Y.J."/>
            <person name="Lee M.-H."/>
            <person name="Shih M.-C."/>
        </authorList>
    </citation>
    <scope>NUCLEOTIDE SEQUENCE</scope>
    <source>
        <strain evidence="1">Coll-153</strain>
    </source>
</reference>
<organism evidence="1 2">
    <name type="scientific">Colletotrichum scovillei</name>
    <dbReference type="NCBI Taxonomy" id="1209932"/>
    <lineage>
        <taxon>Eukaryota</taxon>
        <taxon>Fungi</taxon>
        <taxon>Dikarya</taxon>
        <taxon>Ascomycota</taxon>
        <taxon>Pezizomycotina</taxon>
        <taxon>Sordariomycetes</taxon>
        <taxon>Hypocreomycetidae</taxon>
        <taxon>Glomerellales</taxon>
        <taxon>Glomerellaceae</taxon>
        <taxon>Colletotrichum</taxon>
        <taxon>Colletotrichum acutatum species complex</taxon>
    </lineage>
</organism>
<proteinExistence type="predicted"/>
<protein>
    <submittedName>
        <fullName evidence="1">Uncharacterized protein</fullName>
    </submittedName>
</protein>
<comment type="caution">
    <text evidence="1">The sequence shown here is derived from an EMBL/GenBank/DDBJ whole genome shotgun (WGS) entry which is preliminary data.</text>
</comment>